<dbReference type="PROSITE" id="PS50075">
    <property type="entry name" value="CARRIER"/>
    <property type="match status" value="1"/>
</dbReference>
<sequence>MTIPTGRHAVAADTAKADGVYEWLSARLSLYLRRAPETIDPTVPLAEYGMDSVAALSLCGDLEEEFGLDVEPTLLWDFPTVTSLVRHLTAVLPDAPADAVPVRDPR</sequence>
<evidence type="ECO:0000259" key="3">
    <source>
        <dbReference type="PROSITE" id="PS50075"/>
    </source>
</evidence>
<dbReference type="SMART" id="SM00823">
    <property type="entry name" value="PKS_PP"/>
    <property type="match status" value="1"/>
</dbReference>
<reference evidence="4 5" key="1">
    <citation type="submission" date="2023-03" db="EMBL/GenBank/DDBJ databases">
        <title>Isolation and description of six Streptomyces strains from soil environments, able to metabolize different microbial glucans.</title>
        <authorList>
            <person name="Widen T."/>
            <person name="Larsbrink J."/>
        </authorList>
    </citation>
    <scope>NUCLEOTIDE SEQUENCE [LARGE SCALE GENOMIC DNA]</scope>
    <source>
        <strain evidence="4 5">Mut1</strain>
    </source>
</reference>
<dbReference type="InterPro" id="IPR009081">
    <property type="entry name" value="PP-bd_ACP"/>
</dbReference>
<proteinExistence type="predicted"/>
<protein>
    <submittedName>
        <fullName evidence="4">Acyl carrier protein</fullName>
    </submittedName>
</protein>
<gene>
    <name evidence="4" type="ORF">P8A18_17180</name>
</gene>
<feature type="domain" description="Carrier" evidence="3">
    <location>
        <begin position="10"/>
        <end position="92"/>
    </location>
</feature>
<dbReference type="SUPFAM" id="SSF47336">
    <property type="entry name" value="ACP-like"/>
    <property type="match status" value="1"/>
</dbReference>
<name>A0ABY9HKI0_9ACTN</name>
<evidence type="ECO:0000256" key="2">
    <source>
        <dbReference type="ARBA" id="ARBA00022553"/>
    </source>
</evidence>
<dbReference type="Gene3D" id="1.10.1200.10">
    <property type="entry name" value="ACP-like"/>
    <property type="match status" value="1"/>
</dbReference>
<evidence type="ECO:0000313" key="5">
    <source>
        <dbReference type="Proteomes" id="UP001239522"/>
    </source>
</evidence>
<dbReference type="InterPro" id="IPR020806">
    <property type="entry name" value="PKS_PP-bd"/>
</dbReference>
<evidence type="ECO:0000256" key="1">
    <source>
        <dbReference type="ARBA" id="ARBA00022450"/>
    </source>
</evidence>
<dbReference type="SMART" id="SM01294">
    <property type="entry name" value="PKS_PP_betabranch"/>
    <property type="match status" value="1"/>
</dbReference>
<dbReference type="Proteomes" id="UP001239522">
    <property type="component" value="Chromosome"/>
</dbReference>
<keyword evidence="1" id="KW-0596">Phosphopantetheine</keyword>
<accession>A0ABY9HKI0</accession>
<evidence type="ECO:0000313" key="4">
    <source>
        <dbReference type="EMBL" id="WLQ35055.1"/>
    </source>
</evidence>
<keyword evidence="2" id="KW-0597">Phosphoprotein</keyword>
<dbReference type="Pfam" id="PF00550">
    <property type="entry name" value="PP-binding"/>
    <property type="match status" value="1"/>
</dbReference>
<dbReference type="RefSeq" id="WP_306055684.1">
    <property type="nucleotide sequence ID" value="NZ_CP120997.1"/>
</dbReference>
<keyword evidence="5" id="KW-1185">Reference proteome</keyword>
<organism evidence="4 5">
    <name type="scientific">Streptomyces castrisilvae</name>
    <dbReference type="NCBI Taxonomy" id="3033811"/>
    <lineage>
        <taxon>Bacteria</taxon>
        <taxon>Bacillati</taxon>
        <taxon>Actinomycetota</taxon>
        <taxon>Actinomycetes</taxon>
        <taxon>Kitasatosporales</taxon>
        <taxon>Streptomycetaceae</taxon>
        <taxon>Streptomyces</taxon>
    </lineage>
</organism>
<dbReference type="InterPro" id="IPR036736">
    <property type="entry name" value="ACP-like_sf"/>
</dbReference>
<dbReference type="EMBL" id="CP120997">
    <property type="protein sequence ID" value="WLQ35055.1"/>
    <property type="molecule type" value="Genomic_DNA"/>
</dbReference>